<evidence type="ECO:0000259" key="8">
    <source>
        <dbReference type="Pfam" id="PF11967"/>
    </source>
</evidence>
<keyword evidence="3 7" id="KW-0227">DNA damage</keyword>
<keyword evidence="5 7" id="KW-0234">DNA repair</keyword>
<gene>
    <name evidence="7 9" type="primary">recO</name>
    <name evidence="9" type="ORF">ACFPMF_23565</name>
</gene>
<evidence type="ECO:0000256" key="3">
    <source>
        <dbReference type="ARBA" id="ARBA00022763"/>
    </source>
</evidence>
<dbReference type="SUPFAM" id="SSF50249">
    <property type="entry name" value="Nucleic acid-binding proteins"/>
    <property type="match status" value="1"/>
</dbReference>
<dbReference type="Gene3D" id="1.20.1440.120">
    <property type="entry name" value="Recombination protein O, C-terminal domain"/>
    <property type="match status" value="1"/>
</dbReference>
<dbReference type="PANTHER" id="PTHR33991:SF1">
    <property type="entry name" value="DNA REPAIR PROTEIN RECO"/>
    <property type="match status" value="1"/>
</dbReference>
<evidence type="ECO:0000256" key="7">
    <source>
        <dbReference type="HAMAP-Rule" id="MF_00201"/>
    </source>
</evidence>
<evidence type="ECO:0000256" key="2">
    <source>
        <dbReference type="ARBA" id="ARBA00021310"/>
    </source>
</evidence>
<name>A0ABW0IIJ4_9BACT</name>
<dbReference type="RefSeq" id="WP_379849722.1">
    <property type="nucleotide sequence ID" value="NZ_JBHSMA010000012.1"/>
</dbReference>
<dbReference type="Gene3D" id="2.40.50.140">
    <property type="entry name" value="Nucleic acid-binding proteins"/>
    <property type="match status" value="1"/>
</dbReference>
<dbReference type="InterPro" id="IPR042242">
    <property type="entry name" value="RecO_C"/>
</dbReference>
<dbReference type="NCBIfam" id="TIGR00613">
    <property type="entry name" value="reco"/>
    <property type="match status" value="1"/>
</dbReference>
<evidence type="ECO:0000313" key="9">
    <source>
        <dbReference type="EMBL" id="MFC5412323.1"/>
    </source>
</evidence>
<reference evidence="10" key="1">
    <citation type="journal article" date="2019" name="Int. J. Syst. Evol. Microbiol.">
        <title>The Global Catalogue of Microorganisms (GCM) 10K type strain sequencing project: providing services to taxonomists for standard genome sequencing and annotation.</title>
        <authorList>
            <consortium name="The Broad Institute Genomics Platform"/>
            <consortium name="The Broad Institute Genome Sequencing Center for Infectious Disease"/>
            <person name="Wu L."/>
            <person name="Ma J."/>
        </authorList>
    </citation>
    <scope>NUCLEOTIDE SEQUENCE [LARGE SCALE GENOMIC DNA]</scope>
    <source>
        <strain evidence="10">CCUG 55250</strain>
    </source>
</reference>
<accession>A0ABW0IIJ4</accession>
<dbReference type="InterPro" id="IPR037278">
    <property type="entry name" value="ARFGAP/RecO"/>
</dbReference>
<protein>
    <recommendedName>
        <fullName evidence="2 7">DNA repair protein RecO</fullName>
    </recommendedName>
    <alternativeName>
        <fullName evidence="6 7">Recombination protein O</fullName>
    </alternativeName>
</protein>
<proteinExistence type="inferred from homology"/>
<evidence type="ECO:0000256" key="4">
    <source>
        <dbReference type="ARBA" id="ARBA00023172"/>
    </source>
</evidence>
<dbReference type="HAMAP" id="MF_00201">
    <property type="entry name" value="RecO"/>
    <property type="match status" value="1"/>
</dbReference>
<evidence type="ECO:0000256" key="6">
    <source>
        <dbReference type="ARBA" id="ARBA00033409"/>
    </source>
</evidence>
<dbReference type="SUPFAM" id="SSF57863">
    <property type="entry name" value="ArfGap/RecO-like zinc finger"/>
    <property type="match status" value="1"/>
</dbReference>
<organism evidence="9 10">
    <name type="scientific">Larkinella bovis</name>
    <dbReference type="NCBI Taxonomy" id="683041"/>
    <lineage>
        <taxon>Bacteria</taxon>
        <taxon>Pseudomonadati</taxon>
        <taxon>Bacteroidota</taxon>
        <taxon>Cytophagia</taxon>
        <taxon>Cytophagales</taxon>
        <taxon>Spirosomataceae</taxon>
        <taxon>Larkinella</taxon>
    </lineage>
</organism>
<dbReference type="InterPro" id="IPR003717">
    <property type="entry name" value="RecO"/>
</dbReference>
<feature type="domain" description="DNA replication/recombination mediator RecO N-terminal" evidence="8">
    <location>
        <begin position="1"/>
        <end position="80"/>
    </location>
</feature>
<dbReference type="EMBL" id="JBHSMA010000012">
    <property type="protein sequence ID" value="MFC5412323.1"/>
    <property type="molecule type" value="Genomic_DNA"/>
</dbReference>
<keyword evidence="4 7" id="KW-0233">DNA recombination</keyword>
<dbReference type="Pfam" id="PF02565">
    <property type="entry name" value="RecO_C"/>
    <property type="match status" value="1"/>
</dbReference>
<dbReference type="InterPro" id="IPR012340">
    <property type="entry name" value="NA-bd_OB-fold"/>
</dbReference>
<comment type="similarity">
    <text evidence="1 7">Belongs to the RecO family.</text>
</comment>
<evidence type="ECO:0000313" key="10">
    <source>
        <dbReference type="Proteomes" id="UP001596106"/>
    </source>
</evidence>
<comment type="function">
    <text evidence="7">Involved in DNA repair and RecF pathway recombination.</text>
</comment>
<dbReference type="PANTHER" id="PTHR33991">
    <property type="entry name" value="DNA REPAIR PROTEIN RECO"/>
    <property type="match status" value="1"/>
</dbReference>
<sequence length="230" mass="26647">MLHKTRGVVLSYFRYRETSVIVRIYTEEFGLQSYLVNGVRSAKSKTNRIAFFQPLTLLDMVVYYKPDKDLHRLSEVKINYPFQHIPFDIAKSSMALFVSEMLTKTLKEEAGNPTLFHFLEESVRYLEEAEADYENFHLAFLLKLAFFLGFGPANAREFETQLQEQRYPFLPDESAEKALNSFLRQRLGASVKISRQTRAELLDALVAFYQIHIDSLGEIKSLAVLREVLS</sequence>
<dbReference type="Proteomes" id="UP001596106">
    <property type="component" value="Unassembled WGS sequence"/>
</dbReference>
<comment type="caution">
    <text evidence="9">The sequence shown here is derived from an EMBL/GenBank/DDBJ whole genome shotgun (WGS) entry which is preliminary data.</text>
</comment>
<evidence type="ECO:0000256" key="1">
    <source>
        <dbReference type="ARBA" id="ARBA00007452"/>
    </source>
</evidence>
<keyword evidence="10" id="KW-1185">Reference proteome</keyword>
<dbReference type="InterPro" id="IPR022572">
    <property type="entry name" value="DNA_rep/recomb_RecO_N"/>
</dbReference>
<evidence type="ECO:0000256" key="5">
    <source>
        <dbReference type="ARBA" id="ARBA00023204"/>
    </source>
</evidence>
<dbReference type="Pfam" id="PF11967">
    <property type="entry name" value="RecO_N"/>
    <property type="match status" value="1"/>
</dbReference>